<proteinExistence type="predicted"/>
<dbReference type="PANTHER" id="PTHR43179">
    <property type="entry name" value="RHAMNOSYLTRANSFERASE WBBL"/>
    <property type="match status" value="1"/>
</dbReference>
<accession>A0ABW3U4Z0</accession>
<name>A0ABW3U4Z0_9GAMM</name>
<evidence type="ECO:0000313" key="2">
    <source>
        <dbReference type="EMBL" id="MFD1215439.1"/>
    </source>
</evidence>
<dbReference type="CDD" id="cd04186">
    <property type="entry name" value="GT_2_like_c"/>
    <property type="match status" value="1"/>
</dbReference>
<dbReference type="Pfam" id="PF00535">
    <property type="entry name" value="Glycos_transf_2"/>
    <property type="match status" value="1"/>
</dbReference>
<keyword evidence="3" id="KW-1185">Reference proteome</keyword>
<dbReference type="SUPFAM" id="SSF53448">
    <property type="entry name" value="Nucleotide-diphospho-sugar transferases"/>
    <property type="match status" value="1"/>
</dbReference>
<dbReference type="RefSeq" id="WP_230437815.1">
    <property type="nucleotide sequence ID" value="NZ_CP087715.1"/>
</dbReference>
<organism evidence="2 3">
    <name type="scientific">Microbulbifer celer</name>
    <dbReference type="NCBI Taxonomy" id="435905"/>
    <lineage>
        <taxon>Bacteria</taxon>
        <taxon>Pseudomonadati</taxon>
        <taxon>Pseudomonadota</taxon>
        <taxon>Gammaproteobacteria</taxon>
        <taxon>Cellvibrionales</taxon>
        <taxon>Microbulbiferaceae</taxon>
        <taxon>Microbulbifer</taxon>
    </lineage>
</organism>
<evidence type="ECO:0000313" key="3">
    <source>
        <dbReference type="Proteomes" id="UP001597264"/>
    </source>
</evidence>
<feature type="domain" description="Glycosyltransferase 2-like" evidence="1">
    <location>
        <begin position="357"/>
        <end position="476"/>
    </location>
</feature>
<dbReference type="PANTHER" id="PTHR43179:SF7">
    <property type="entry name" value="RHAMNOSYLTRANSFERASE WBBL"/>
    <property type="match status" value="1"/>
</dbReference>
<dbReference type="Gene3D" id="3.90.550.10">
    <property type="entry name" value="Spore Coat Polysaccharide Biosynthesis Protein SpsA, Chain A"/>
    <property type="match status" value="1"/>
</dbReference>
<sequence>MAKRLIWLRHGDEELRFSPMCCSGAITIRKLSLVRVSLPFALNRMGSRLSRRYLPVPSQLVKRWVAYDHTFHPNGARVSYGEWVRRIEPALWPRRTSAAHSVRFAVVMPVVTKSDVHRLPRTLESVAAQRHIGKGRVSVYLLISADLDGASRAAVNDLAERRSRVSVVEASESVVLSEQFPETDAVLLCPPIGVLSEQALHCFAEVLPHVPSARLIYTDEDSISEAGRRAAPKFKPGWNPDLLYTRNYIGDCLLLTASTLPALRAIDFTDPAWSLDLLLQIERLAEPGEAPVVHIPRMIFHRFVEQSQKTLCAERYLALLAAHFEASGCEGVTVESESESGLPSVHWPVGAEEPLVSLLIPTRDMLPVLKLCVDSILAKTTYRNYEILVLDNQSVEPETLAYFEALSALPNVRILQYDAPFNYSAINNFGVEHARGEIVGLVNNDIEVINPEWLSEMVGHARRPQVGCVGAKLFYGDGRIQHAGVVVGLGGLAGHVHKFLPADAAGYMNRLQSTQAFSAVTAACLLVRKATFEAVGGLNERHLQVAFNDVDFCLKVRKAGYRNIWTPHARLYHHESISRGIDNTREKRARFDRESRYLRKAWAEYLDNPGRDPYYSPFLTHVAEDFSLGLNEKRDIPLFR</sequence>
<protein>
    <submittedName>
        <fullName evidence="2">Glycosyltransferase family 2 protein</fullName>
    </submittedName>
</protein>
<dbReference type="InterPro" id="IPR001173">
    <property type="entry name" value="Glyco_trans_2-like"/>
</dbReference>
<dbReference type="InterPro" id="IPR029044">
    <property type="entry name" value="Nucleotide-diphossugar_trans"/>
</dbReference>
<gene>
    <name evidence="2" type="ORF">ACFQ2X_02405</name>
</gene>
<dbReference type="Proteomes" id="UP001597264">
    <property type="component" value="Unassembled WGS sequence"/>
</dbReference>
<comment type="caution">
    <text evidence="2">The sequence shown here is derived from an EMBL/GenBank/DDBJ whole genome shotgun (WGS) entry which is preliminary data.</text>
</comment>
<dbReference type="EMBL" id="JBHTLR010000004">
    <property type="protein sequence ID" value="MFD1215439.1"/>
    <property type="molecule type" value="Genomic_DNA"/>
</dbReference>
<reference evidence="3" key="1">
    <citation type="journal article" date="2019" name="Int. J. Syst. Evol. Microbiol.">
        <title>The Global Catalogue of Microorganisms (GCM) 10K type strain sequencing project: providing services to taxonomists for standard genome sequencing and annotation.</title>
        <authorList>
            <consortium name="The Broad Institute Genomics Platform"/>
            <consortium name="The Broad Institute Genome Sequencing Center for Infectious Disease"/>
            <person name="Wu L."/>
            <person name="Ma J."/>
        </authorList>
    </citation>
    <scope>NUCLEOTIDE SEQUENCE [LARGE SCALE GENOMIC DNA]</scope>
    <source>
        <strain evidence="3">CCUG 54356</strain>
    </source>
</reference>
<evidence type="ECO:0000259" key="1">
    <source>
        <dbReference type="Pfam" id="PF00535"/>
    </source>
</evidence>